<keyword evidence="2" id="KW-1185">Reference proteome</keyword>
<dbReference type="Proteomes" id="UP000887540">
    <property type="component" value="Unplaced"/>
</dbReference>
<evidence type="ECO:0000313" key="2">
    <source>
        <dbReference type="Proteomes" id="UP000887540"/>
    </source>
</evidence>
<dbReference type="AlphaFoldDB" id="A0A914EBP9"/>
<feature type="region of interest" description="Disordered" evidence="1">
    <location>
        <begin position="322"/>
        <end position="343"/>
    </location>
</feature>
<evidence type="ECO:0000313" key="3">
    <source>
        <dbReference type="WBParaSite" id="ACRNAN_scaffold691.g29658.t1"/>
    </source>
</evidence>
<proteinExistence type="predicted"/>
<dbReference type="WBParaSite" id="ACRNAN_scaffold691.g29658.t1">
    <property type="protein sequence ID" value="ACRNAN_scaffold691.g29658.t1"/>
    <property type="gene ID" value="ACRNAN_scaffold691.g29658"/>
</dbReference>
<sequence>MPYWLPSSRPSVYKNNDCYKLLRPFYKRLDDYESQLDDELVSCMREQALPLYQNELNQCNEHNLHNIKKFSHGRSIDYTPIRCFQGKRRIERECGHLRSCCSSYNSCSPLTDESRTAGSIKNLKEIIKKVARDCEQGVEPNFAMSEDDVDWTDYQPTGNLKVIVNSLEDLRANFTKHPEHDSGHSSKNLIVRFSDYASLADDHKLKLGHISRPFPIQGRKFSKVEFKPPNDSSVGFSSNLLKIALADGSLMNDFGSLVHGHKVNANTHQHDKRRLDSAQIQNVKPYKEDATLLKKFALASNLNKLVEAFRNKEKIEPLSQNSNVQDIFPGPEARTENEENASTENPLAVNKVYGKTNPEGCGSRERTPRPRLMGVKTFKDKPSGESEEEAGMLKELFDDWYKTVKEKLEKTKENSKMPTLTLAYSNVINRLDHISESIIEKLNKTMFDENDYPEKDAVIADRLCTPVAIDNDKNMNNINSTPTLQEWLKLEKVKPKDIEFEENYGIQSSDRWKKDPLAPKAPVSGEIVDLLSDWSTDQLEKDLENFDNNMDQLKKDLEPFKKIFTPCDHYLRCKHQMHVSLDKCNRLDQESDNDTAIFNAETLLSLKKNPCEGKNEEDMEALYELVIERNGKIRKCLNDEEEKNNLMV</sequence>
<organism evidence="2 3">
    <name type="scientific">Acrobeloides nanus</name>
    <dbReference type="NCBI Taxonomy" id="290746"/>
    <lineage>
        <taxon>Eukaryota</taxon>
        <taxon>Metazoa</taxon>
        <taxon>Ecdysozoa</taxon>
        <taxon>Nematoda</taxon>
        <taxon>Chromadorea</taxon>
        <taxon>Rhabditida</taxon>
        <taxon>Tylenchina</taxon>
        <taxon>Cephalobomorpha</taxon>
        <taxon>Cephaloboidea</taxon>
        <taxon>Cephalobidae</taxon>
        <taxon>Acrobeloides</taxon>
    </lineage>
</organism>
<accession>A0A914EBP9</accession>
<reference evidence="3" key="1">
    <citation type="submission" date="2022-11" db="UniProtKB">
        <authorList>
            <consortium name="WormBaseParasite"/>
        </authorList>
    </citation>
    <scope>IDENTIFICATION</scope>
</reference>
<evidence type="ECO:0000256" key="1">
    <source>
        <dbReference type="SAM" id="MobiDB-lite"/>
    </source>
</evidence>
<protein>
    <submittedName>
        <fullName evidence="3">Uncharacterized protein</fullName>
    </submittedName>
</protein>
<name>A0A914EBP9_9BILA</name>